<dbReference type="InterPro" id="IPR014016">
    <property type="entry name" value="UvrD-like_ATP-bd"/>
</dbReference>
<keyword evidence="10" id="KW-0413">Isomerase</keyword>
<evidence type="ECO:0000256" key="2">
    <source>
        <dbReference type="ARBA" id="ARBA00022741"/>
    </source>
</evidence>
<feature type="domain" description="UvrD-like helicase C-terminal" evidence="17">
    <location>
        <begin position="510"/>
        <end position="783"/>
    </location>
</feature>
<dbReference type="SUPFAM" id="SSF52980">
    <property type="entry name" value="Restriction endonuclease-like"/>
    <property type="match status" value="1"/>
</dbReference>
<dbReference type="InterPro" id="IPR011604">
    <property type="entry name" value="PDDEXK-like_dom_sf"/>
</dbReference>
<dbReference type="InterPro" id="IPR014151">
    <property type="entry name" value="DNA_helicase_AddA"/>
</dbReference>
<comment type="catalytic activity">
    <reaction evidence="14">
        <text>ATP + H2O = ADP + phosphate + H(+)</text>
        <dbReference type="Rhea" id="RHEA:13065"/>
        <dbReference type="ChEBI" id="CHEBI:15377"/>
        <dbReference type="ChEBI" id="CHEBI:15378"/>
        <dbReference type="ChEBI" id="CHEBI:30616"/>
        <dbReference type="ChEBI" id="CHEBI:43474"/>
        <dbReference type="ChEBI" id="CHEBI:456216"/>
        <dbReference type="EC" id="5.6.2.4"/>
    </reaction>
</comment>
<organism evidence="18 19">
    <name type="scientific">Hyphococcus lacteus</name>
    <dbReference type="NCBI Taxonomy" id="3143536"/>
    <lineage>
        <taxon>Bacteria</taxon>
        <taxon>Pseudomonadati</taxon>
        <taxon>Pseudomonadota</taxon>
        <taxon>Alphaproteobacteria</taxon>
        <taxon>Parvularculales</taxon>
        <taxon>Parvularculaceae</taxon>
        <taxon>Hyphococcus</taxon>
    </lineage>
</organism>
<keyword evidence="2 15" id="KW-0547">Nucleotide-binding</keyword>
<keyword evidence="4 15" id="KW-0378">Hydrolase</keyword>
<dbReference type="PROSITE" id="PS51217">
    <property type="entry name" value="UVRD_HELICASE_CTER"/>
    <property type="match status" value="1"/>
</dbReference>
<evidence type="ECO:0000256" key="13">
    <source>
        <dbReference type="ARBA" id="ARBA00034923"/>
    </source>
</evidence>
<evidence type="ECO:0000256" key="14">
    <source>
        <dbReference type="ARBA" id="ARBA00048988"/>
    </source>
</evidence>
<dbReference type="Gene3D" id="3.40.50.300">
    <property type="entry name" value="P-loop containing nucleotide triphosphate hydrolases"/>
    <property type="match status" value="4"/>
</dbReference>
<evidence type="ECO:0000259" key="16">
    <source>
        <dbReference type="PROSITE" id="PS51198"/>
    </source>
</evidence>
<evidence type="ECO:0000256" key="9">
    <source>
        <dbReference type="ARBA" id="ARBA00023204"/>
    </source>
</evidence>
<feature type="domain" description="UvrD-like helicase ATP-binding" evidence="16">
    <location>
        <begin position="4"/>
        <end position="478"/>
    </location>
</feature>
<evidence type="ECO:0000256" key="1">
    <source>
        <dbReference type="ARBA" id="ARBA00022722"/>
    </source>
</evidence>
<evidence type="ECO:0000256" key="3">
    <source>
        <dbReference type="ARBA" id="ARBA00022763"/>
    </source>
</evidence>
<dbReference type="Gene3D" id="3.90.320.10">
    <property type="match status" value="1"/>
</dbReference>
<evidence type="ECO:0000256" key="12">
    <source>
        <dbReference type="ARBA" id="ARBA00034808"/>
    </source>
</evidence>
<dbReference type="PANTHER" id="PTHR11070:SF2">
    <property type="entry name" value="ATP-DEPENDENT DNA HELICASE SRS2"/>
    <property type="match status" value="1"/>
</dbReference>
<dbReference type="InterPro" id="IPR027417">
    <property type="entry name" value="P-loop_NTPase"/>
</dbReference>
<dbReference type="InterPro" id="IPR038726">
    <property type="entry name" value="PDDEXK_AddAB-type"/>
</dbReference>
<evidence type="ECO:0000313" key="18">
    <source>
        <dbReference type="EMBL" id="MEX6632596.1"/>
    </source>
</evidence>
<feature type="binding site" evidence="15">
    <location>
        <begin position="25"/>
        <end position="32"/>
    </location>
    <ligand>
        <name>ATP</name>
        <dbReference type="ChEBI" id="CHEBI:30616"/>
    </ligand>
</feature>
<keyword evidence="7 15" id="KW-0067">ATP-binding</keyword>
<protein>
    <recommendedName>
        <fullName evidence="12">DNA 3'-5' helicase</fullName>
        <ecNumber evidence="12">5.6.2.4</ecNumber>
    </recommendedName>
    <alternativeName>
        <fullName evidence="13">DNA 3'-5' helicase II</fullName>
    </alternativeName>
</protein>
<dbReference type="InterPro" id="IPR000212">
    <property type="entry name" value="DNA_helicase_UvrD/REP"/>
</dbReference>
<dbReference type="EMBL" id="JBEHZE010000001">
    <property type="protein sequence ID" value="MEX6632596.1"/>
    <property type="molecule type" value="Genomic_DNA"/>
</dbReference>
<evidence type="ECO:0000256" key="15">
    <source>
        <dbReference type="PROSITE-ProRule" id="PRU00560"/>
    </source>
</evidence>
<evidence type="ECO:0000256" key="10">
    <source>
        <dbReference type="ARBA" id="ARBA00023235"/>
    </source>
</evidence>
<dbReference type="NCBIfam" id="TIGR02784">
    <property type="entry name" value="addA_alphas"/>
    <property type="match status" value="1"/>
</dbReference>
<dbReference type="PANTHER" id="PTHR11070">
    <property type="entry name" value="UVRD / RECB / PCRA DNA HELICASE FAMILY MEMBER"/>
    <property type="match status" value="1"/>
</dbReference>
<evidence type="ECO:0000256" key="7">
    <source>
        <dbReference type="ARBA" id="ARBA00022840"/>
    </source>
</evidence>
<proteinExistence type="predicted"/>
<keyword evidence="1" id="KW-0540">Nuclease</keyword>
<gene>
    <name evidence="18" type="primary">addA</name>
    <name evidence="18" type="ORF">ABFZ84_03460</name>
</gene>
<comment type="catalytic activity">
    <reaction evidence="11">
        <text>Couples ATP hydrolysis with the unwinding of duplex DNA by translocating in the 3'-5' direction.</text>
        <dbReference type="EC" id="5.6.2.4"/>
    </reaction>
</comment>
<dbReference type="Proteomes" id="UP001560685">
    <property type="component" value="Unassembled WGS sequence"/>
</dbReference>
<dbReference type="Pfam" id="PF13361">
    <property type="entry name" value="UvrD_C"/>
    <property type="match status" value="1"/>
</dbReference>
<evidence type="ECO:0000313" key="19">
    <source>
        <dbReference type="Proteomes" id="UP001560685"/>
    </source>
</evidence>
<evidence type="ECO:0000256" key="4">
    <source>
        <dbReference type="ARBA" id="ARBA00022801"/>
    </source>
</evidence>
<accession>A0ABV3Z534</accession>
<dbReference type="InterPro" id="IPR014017">
    <property type="entry name" value="DNA_helicase_UvrD-like_C"/>
</dbReference>
<evidence type="ECO:0000256" key="8">
    <source>
        <dbReference type="ARBA" id="ARBA00023125"/>
    </source>
</evidence>
<name>A0ABV3Z534_9PROT</name>
<keyword evidence="9" id="KW-0234">DNA repair</keyword>
<reference evidence="18 19" key="1">
    <citation type="submission" date="2024-05" db="EMBL/GenBank/DDBJ databases">
        <title>Three bacterial strains, DH-69, EH-24, and ECK-19 isolated from coastal sediments.</title>
        <authorList>
            <person name="Ye Y.-Q."/>
            <person name="Du Z.-J."/>
        </authorList>
    </citation>
    <scope>NUCLEOTIDE SEQUENCE [LARGE SCALE GENOMIC DNA]</scope>
    <source>
        <strain evidence="18 19">ECK-19</strain>
    </source>
</reference>
<evidence type="ECO:0000256" key="6">
    <source>
        <dbReference type="ARBA" id="ARBA00022839"/>
    </source>
</evidence>
<dbReference type="PROSITE" id="PS51198">
    <property type="entry name" value="UVRD_HELICASE_ATP_BIND"/>
    <property type="match status" value="1"/>
</dbReference>
<dbReference type="RefSeq" id="WP_369312518.1">
    <property type="nucleotide sequence ID" value="NZ_JBEHZE010000001.1"/>
</dbReference>
<dbReference type="Pfam" id="PF12705">
    <property type="entry name" value="PDDEXK_1"/>
    <property type="match status" value="1"/>
</dbReference>
<evidence type="ECO:0000256" key="5">
    <source>
        <dbReference type="ARBA" id="ARBA00022806"/>
    </source>
</evidence>
<sequence length="1160" mass="128728">MTPLEETTNNQRLAADPKSSVFVMANAGSGKTRVLTNRVARLLLSGADPKKILCITFTKAAAAEMAERLFSVLGEWALASDADLVKALSELEGEDETSKSAADLAGARRLFAKALETPGGLKIQTIHSFCESVLRRFPIEAGAPPGFTVIEDAQALAIRNRALDQLAVGAKKDPEIAAAFKRLSASRAEQTLRDLLLFGRRVTFEDESLEQTLAALARQLLIDPTLNEDSIKAQFIGFLSDDDLKCAHDGLAADGKQPQEAAKRLAPYFIATDPSEQWEILTGFLMTADRKGMRKKIATAATNKVDPWVGPFLDKLAADFEATLTQIKTLALFHDTAAHLRLCTALNDLYAEAKISRAALDFDDLIVRARQLFSRVNSAWIMYKLDYGVDHILIDEAQDTSPSQWAVVESLFEEYFSGAGARQDQRSFFAVGDMKQSIYSFQGADVGLFKAKELDLGQRLTAVTDYKNLQLKMSFRTTAPVLSFVDEVFSERAAAEGLGEYPIPTHGVCREGVAGLVELWPLAPRPETEKVEAWDAPVDAPAGEHPVRVLCDRIALTIKDWLDRGEVLESNGQPIRPGDIMILVQSRSPLFREVIQRLSAHGVPVAGPDRLVLMEDPAIEDLLSYARFALNQSDDLSLAEILKSPLFGFDDDKDLFPLAFDRDQSLWAELRRRKDEYAHWSRAYGEISAARDIARQQGPFAFFSHVLETGETSGRLRFYERLGEASSDAMDEILRQAIDFENGKPRSLRAFVAWFENAAGDIKREMERENNSVRVMTVHGAKGLEADIVFLLDAHREVQSKNVGPLVAPPQDVALPEGFKLLTGPKADDVSLSEQAREQKLQLDYEEYRRLFYVAATRARDRLYICGIEQGNNKDPNSKETGVKSWHALSCDAFDRMGTEVKLSDEPLWANRPEPVMRISCPQTADVKQTHSDVRDVDAFTIPSWLFETAPIETRGARLAPSKLLGEEDTEPTTAAYSPVGPSTDGDRYFRGRILHRLLELLPDVPAGDRASAAEKLLLRLAGNIDEDERAKWRNEILTVLTDQKFAAVFAPGSRAEVPIIGRPASAPKNVRISGQIDRLVVTEKQVLVVDYKTNRPPPLEASKVDPTYVAQMAAYRALLQEIYPKHEIVCALLWTYDARLMELPGEMLDHAFARIVTMG</sequence>
<dbReference type="InterPro" id="IPR011335">
    <property type="entry name" value="Restrct_endonuc-II-like"/>
</dbReference>
<evidence type="ECO:0000256" key="11">
    <source>
        <dbReference type="ARBA" id="ARBA00034617"/>
    </source>
</evidence>
<keyword evidence="19" id="KW-1185">Reference proteome</keyword>
<keyword evidence="8" id="KW-0238">DNA-binding</keyword>
<dbReference type="GO" id="GO:0004386">
    <property type="term" value="F:helicase activity"/>
    <property type="evidence" value="ECO:0007669"/>
    <property type="project" value="UniProtKB-KW"/>
</dbReference>
<keyword evidence="6" id="KW-0269">Exonuclease</keyword>
<dbReference type="EC" id="5.6.2.4" evidence="12"/>
<dbReference type="SUPFAM" id="SSF52540">
    <property type="entry name" value="P-loop containing nucleoside triphosphate hydrolases"/>
    <property type="match status" value="1"/>
</dbReference>
<comment type="caution">
    <text evidence="18">The sequence shown here is derived from an EMBL/GenBank/DDBJ whole genome shotgun (WGS) entry which is preliminary data.</text>
</comment>
<dbReference type="Pfam" id="PF00580">
    <property type="entry name" value="UvrD-helicase"/>
    <property type="match status" value="1"/>
</dbReference>
<dbReference type="Gene3D" id="1.10.486.10">
    <property type="entry name" value="PCRA, domain 4"/>
    <property type="match status" value="1"/>
</dbReference>
<keyword evidence="3" id="KW-0227">DNA damage</keyword>
<keyword evidence="5 15" id="KW-0347">Helicase</keyword>
<evidence type="ECO:0000259" key="17">
    <source>
        <dbReference type="PROSITE" id="PS51217"/>
    </source>
</evidence>